<dbReference type="PROSITE" id="PS00086">
    <property type="entry name" value="CYTOCHROME_P450"/>
    <property type="match status" value="1"/>
</dbReference>
<dbReference type="Proteomes" id="UP000019116">
    <property type="component" value="Chromosome 5A"/>
</dbReference>
<protein>
    <recommendedName>
        <fullName evidence="13">Cytochrome P450</fullName>
    </recommendedName>
</protein>
<evidence type="ECO:0000313" key="12">
    <source>
        <dbReference type="Proteomes" id="UP000019116"/>
    </source>
</evidence>
<evidence type="ECO:0000256" key="9">
    <source>
        <dbReference type="PIRSR" id="PIRSR602401-1"/>
    </source>
</evidence>
<dbReference type="InterPro" id="IPR017972">
    <property type="entry name" value="Cyt_P450_CS"/>
</dbReference>
<name>A0A3B6KKJ2_WHEAT</name>
<dbReference type="OrthoDB" id="1470350at2759"/>
<accession>A0A3B6KKJ2</accession>
<keyword evidence="6 10" id="KW-0560">Oxidoreductase</keyword>
<dbReference type="InterPro" id="IPR036396">
    <property type="entry name" value="Cyt_P450_sf"/>
</dbReference>
<keyword evidence="4 9" id="KW-0479">Metal-binding</keyword>
<dbReference type="EnsemblPlants" id="TraesCS5A02G270200.1">
    <property type="protein sequence ID" value="TraesCS5A02G270200.1"/>
    <property type="gene ID" value="TraesCS5A02G270200"/>
</dbReference>
<dbReference type="Gene3D" id="1.10.630.10">
    <property type="entry name" value="Cytochrome P450"/>
    <property type="match status" value="1"/>
</dbReference>
<keyword evidence="8 10" id="KW-0503">Monooxygenase</keyword>
<evidence type="ECO:0008006" key="13">
    <source>
        <dbReference type="Google" id="ProtNLM"/>
    </source>
</evidence>
<keyword evidence="7 9" id="KW-0408">Iron</keyword>
<evidence type="ECO:0000256" key="2">
    <source>
        <dbReference type="ARBA" id="ARBA00022617"/>
    </source>
</evidence>
<evidence type="ECO:0000256" key="6">
    <source>
        <dbReference type="ARBA" id="ARBA00023002"/>
    </source>
</evidence>
<dbReference type="CDD" id="cd11072">
    <property type="entry name" value="CYP71-like"/>
    <property type="match status" value="1"/>
</dbReference>
<keyword evidence="5" id="KW-1133">Transmembrane helix</keyword>
<dbReference type="AlphaFoldDB" id="A0A3B6KKJ2"/>
<dbReference type="Pfam" id="PF00067">
    <property type="entry name" value="p450"/>
    <property type="match status" value="1"/>
</dbReference>
<evidence type="ECO:0000256" key="1">
    <source>
        <dbReference type="ARBA" id="ARBA00010617"/>
    </source>
</evidence>
<dbReference type="OMA" id="SPYGANW"/>
<keyword evidence="12" id="KW-1185">Reference proteome</keyword>
<organism evidence="11">
    <name type="scientific">Triticum aestivum</name>
    <name type="common">Wheat</name>
    <dbReference type="NCBI Taxonomy" id="4565"/>
    <lineage>
        <taxon>Eukaryota</taxon>
        <taxon>Viridiplantae</taxon>
        <taxon>Streptophyta</taxon>
        <taxon>Embryophyta</taxon>
        <taxon>Tracheophyta</taxon>
        <taxon>Spermatophyta</taxon>
        <taxon>Magnoliopsida</taxon>
        <taxon>Liliopsida</taxon>
        <taxon>Poales</taxon>
        <taxon>Poaceae</taxon>
        <taxon>BOP clade</taxon>
        <taxon>Pooideae</taxon>
        <taxon>Triticodae</taxon>
        <taxon>Triticeae</taxon>
        <taxon>Triticinae</taxon>
        <taxon>Triticum</taxon>
    </lineage>
</organism>
<dbReference type="InterPro" id="IPR002401">
    <property type="entry name" value="Cyt_P450_E_grp-I"/>
</dbReference>
<dbReference type="Gramene" id="TraesCS5A03G0666300.1">
    <property type="protein sequence ID" value="TraesCS5A03G0666300.1.CDS"/>
    <property type="gene ID" value="TraesCS5A03G0666300"/>
</dbReference>
<sequence length="510" mass="56424">MEMLPLISLVVAAVCIMRAIVLMIKNAGSTSASSTRAGGAPLPPGPSTLPLIGSIHHLATGELPHHAITRLGREHGPVMYLQMGQVGLVVVSSREAAREVMKVQDANFAHRPELAGPKVLLYGCADVAFSSGGPTWRRLRKVCVVKLLSANRVRSFAPIRREETRRLLESIAGHCPGKAIDLRAMVEVFSSAIVSRTALSETFEHRGSILKKGLELASGFNLSDHFPSLSFLNVLMRHRLRRVHRQVDKLLEDIIAERMRLRQKKMKEKDTAEVMLDVLLDAMEHPDTDVPITHDNIKAVIMDMFAGGTETSSSTIEWALAELMKNPKEMAKVQDEVRTKMEAVTSWCDIGHLSYLRLVVKETMRLHMPAPLLVPRVCKEQCRVGGYMIPAGSRVVINAWAMGRDPRYWEDAEAFRPGRFLGTSVDFKGGDFEFLPFGAGRRMCPGIEFGLAGVELCLAQLLFYFDWTLPGGIAPEDLDMSETSVGALSVVRKEPLQLIPSIHAPLHLNY</sequence>
<evidence type="ECO:0000256" key="5">
    <source>
        <dbReference type="ARBA" id="ARBA00022989"/>
    </source>
</evidence>
<dbReference type="PRINTS" id="PR00463">
    <property type="entry name" value="EP450I"/>
</dbReference>
<keyword evidence="3" id="KW-0812">Transmembrane</keyword>
<evidence type="ECO:0000256" key="8">
    <source>
        <dbReference type="ARBA" id="ARBA00023033"/>
    </source>
</evidence>
<keyword evidence="2 9" id="KW-0349">Heme</keyword>
<dbReference type="SMR" id="A0A3B6KKJ2"/>
<evidence type="ECO:0000256" key="7">
    <source>
        <dbReference type="ARBA" id="ARBA00023004"/>
    </source>
</evidence>
<dbReference type="GO" id="GO:0004497">
    <property type="term" value="F:monooxygenase activity"/>
    <property type="evidence" value="ECO:0007669"/>
    <property type="project" value="UniProtKB-KW"/>
</dbReference>
<dbReference type="SUPFAM" id="SSF48264">
    <property type="entry name" value="Cytochrome P450"/>
    <property type="match status" value="1"/>
</dbReference>
<dbReference type="GO" id="GO:0005506">
    <property type="term" value="F:iron ion binding"/>
    <property type="evidence" value="ECO:0007669"/>
    <property type="project" value="InterPro"/>
</dbReference>
<reference evidence="11" key="1">
    <citation type="submission" date="2018-08" db="EMBL/GenBank/DDBJ databases">
        <authorList>
            <person name="Rossello M."/>
        </authorList>
    </citation>
    <scope>NUCLEOTIDE SEQUENCE [LARGE SCALE GENOMIC DNA]</scope>
    <source>
        <strain evidence="11">cv. Chinese Spring</strain>
    </source>
</reference>
<evidence type="ECO:0000256" key="4">
    <source>
        <dbReference type="ARBA" id="ARBA00022723"/>
    </source>
</evidence>
<dbReference type="PRINTS" id="PR00385">
    <property type="entry name" value="P450"/>
</dbReference>
<dbReference type="GO" id="GO:0020037">
    <property type="term" value="F:heme binding"/>
    <property type="evidence" value="ECO:0007669"/>
    <property type="project" value="InterPro"/>
</dbReference>
<evidence type="ECO:0000313" key="11">
    <source>
        <dbReference type="EnsemblPlants" id="TraesCS5A02G270200.1"/>
    </source>
</evidence>
<comment type="similarity">
    <text evidence="1 10">Belongs to the cytochrome P450 family.</text>
</comment>
<dbReference type="PANTHER" id="PTHR47955:SF8">
    <property type="entry name" value="CYTOCHROME P450 71D11-LIKE"/>
    <property type="match status" value="1"/>
</dbReference>
<feature type="binding site" description="axial binding residue" evidence="9">
    <location>
        <position position="444"/>
    </location>
    <ligand>
        <name>heme</name>
        <dbReference type="ChEBI" id="CHEBI:30413"/>
    </ligand>
    <ligandPart>
        <name>Fe</name>
        <dbReference type="ChEBI" id="CHEBI:18248"/>
    </ligandPart>
</feature>
<dbReference type="Gramene" id="TraesCS5A02G270200.1">
    <property type="protein sequence ID" value="TraesCS5A02G270200.1"/>
    <property type="gene ID" value="TraesCS5A02G270200"/>
</dbReference>
<dbReference type="FunFam" id="1.10.630.10:FF:000043">
    <property type="entry name" value="Cytochrome P450 99A2"/>
    <property type="match status" value="1"/>
</dbReference>
<comment type="cofactor">
    <cofactor evidence="9">
        <name>heme</name>
        <dbReference type="ChEBI" id="CHEBI:30413"/>
    </cofactor>
</comment>
<reference evidence="11" key="2">
    <citation type="submission" date="2018-10" db="UniProtKB">
        <authorList>
            <consortium name="EnsemblPlants"/>
        </authorList>
    </citation>
    <scope>IDENTIFICATION</scope>
</reference>
<evidence type="ECO:0000256" key="3">
    <source>
        <dbReference type="ARBA" id="ARBA00022692"/>
    </source>
</evidence>
<dbReference type="Gramene" id="TraesNOR5A03G02710550.1">
    <property type="protein sequence ID" value="TraesNOR5A03G02710550.1"/>
    <property type="gene ID" value="TraesNOR5A03G02710550"/>
</dbReference>
<dbReference type="PANTHER" id="PTHR47955">
    <property type="entry name" value="CYTOCHROME P450 FAMILY 71 PROTEIN"/>
    <property type="match status" value="1"/>
</dbReference>
<evidence type="ECO:0000256" key="10">
    <source>
        <dbReference type="RuleBase" id="RU000461"/>
    </source>
</evidence>
<dbReference type="STRING" id="4565.A0A3B6KKJ2"/>
<dbReference type="GO" id="GO:0016705">
    <property type="term" value="F:oxidoreductase activity, acting on paired donors, with incorporation or reduction of molecular oxygen"/>
    <property type="evidence" value="ECO:0007669"/>
    <property type="project" value="InterPro"/>
</dbReference>
<proteinExistence type="inferred from homology"/>
<dbReference type="InterPro" id="IPR001128">
    <property type="entry name" value="Cyt_P450"/>
</dbReference>
<keyword evidence="5" id="KW-0472">Membrane</keyword>